<sequence>STSDQQPKTTNPSESKEGRPKNNGEHDSTSASARSCNDSSPEDCSNLKCCTDIFNSTTKSKNIFLNFSIDAKVPAIVSELRKARFIVEGYFFIPNFFSKYQADSKFLAKHESSSLVRCPKPSLSASPQIDNIGSISPKSMGVGISSHAHMQNMDLNFHSNLSSFWLEVSSNTDAVKHGNSIDERIAFTSKMRSKLMDSWPSISGNDVSDTKLARASSRDRSGAFAGSKLSLYDFKESIDQLRLFINSSKKKSRGVLSDYFDADGCGSDSDNDGSRDIKFEVPDTLDKPPAEHSHQPSAFYNGGGVSVNNDSRVVEMNSITIGGNDDSFGSDTESSRVHEVYELSLSGWIDLVTSTWDSVKSYINNI</sequence>
<evidence type="ECO:0000256" key="1">
    <source>
        <dbReference type="SAM" id="MobiDB-lite"/>
    </source>
</evidence>
<name>A0A1R1YKN1_9FUNG</name>
<feature type="compositionally biased region" description="Basic and acidic residues" evidence="1">
    <location>
        <begin position="281"/>
        <end position="294"/>
    </location>
</feature>
<protein>
    <submittedName>
        <fullName evidence="2">Uncharacterized protein</fullName>
    </submittedName>
</protein>
<accession>A0A1R1YKN1</accession>
<feature type="region of interest" description="Disordered" evidence="1">
    <location>
        <begin position="281"/>
        <end position="304"/>
    </location>
</feature>
<feature type="compositionally biased region" description="Basic and acidic residues" evidence="1">
    <location>
        <begin position="14"/>
        <end position="28"/>
    </location>
</feature>
<comment type="caution">
    <text evidence="2">The sequence shown here is derived from an EMBL/GenBank/DDBJ whole genome shotgun (WGS) entry which is preliminary data.</text>
</comment>
<proteinExistence type="predicted"/>
<dbReference type="EMBL" id="LSSM01001002">
    <property type="protein sequence ID" value="OMJ27453.1"/>
    <property type="molecule type" value="Genomic_DNA"/>
</dbReference>
<evidence type="ECO:0000313" key="2">
    <source>
        <dbReference type="EMBL" id="OMJ27453.1"/>
    </source>
</evidence>
<dbReference type="Proteomes" id="UP000187429">
    <property type="component" value="Unassembled WGS sequence"/>
</dbReference>
<feature type="region of interest" description="Disordered" evidence="1">
    <location>
        <begin position="1"/>
        <end position="43"/>
    </location>
</feature>
<reference evidence="3" key="1">
    <citation type="submission" date="2017-01" db="EMBL/GenBank/DDBJ databases">
        <authorList>
            <person name="Wang Y."/>
            <person name="White M."/>
            <person name="Kvist S."/>
            <person name="Moncalvo J.-M."/>
        </authorList>
    </citation>
    <scope>NUCLEOTIDE SEQUENCE [LARGE SCALE GENOMIC DNA]</scope>
    <source>
        <strain evidence="3">ID-206-W2</strain>
    </source>
</reference>
<evidence type="ECO:0000313" key="3">
    <source>
        <dbReference type="Proteomes" id="UP000187429"/>
    </source>
</evidence>
<gene>
    <name evidence="2" type="ORF">AYI69_g3107</name>
</gene>
<dbReference type="OrthoDB" id="5693463at2759"/>
<feature type="compositionally biased region" description="Polar residues" evidence="1">
    <location>
        <begin position="29"/>
        <end position="43"/>
    </location>
</feature>
<feature type="compositionally biased region" description="Polar residues" evidence="1">
    <location>
        <begin position="1"/>
        <end position="13"/>
    </location>
</feature>
<organism evidence="2 3">
    <name type="scientific">Smittium culicis</name>
    <dbReference type="NCBI Taxonomy" id="133412"/>
    <lineage>
        <taxon>Eukaryota</taxon>
        <taxon>Fungi</taxon>
        <taxon>Fungi incertae sedis</taxon>
        <taxon>Zoopagomycota</taxon>
        <taxon>Kickxellomycotina</taxon>
        <taxon>Harpellomycetes</taxon>
        <taxon>Harpellales</taxon>
        <taxon>Legeriomycetaceae</taxon>
        <taxon>Smittium</taxon>
    </lineage>
</organism>
<keyword evidence="3" id="KW-1185">Reference proteome</keyword>
<dbReference type="AlphaFoldDB" id="A0A1R1YKN1"/>
<feature type="non-terminal residue" evidence="2">
    <location>
        <position position="1"/>
    </location>
</feature>